<dbReference type="InterPro" id="IPR042002">
    <property type="entry name" value="Sortase_C"/>
</dbReference>
<name>A0A7Z8NT51_9CELL</name>
<dbReference type="NCBIfam" id="TIGR01076">
    <property type="entry name" value="sortase_fam"/>
    <property type="match status" value="1"/>
</dbReference>
<evidence type="ECO:0000256" key="3">
    <source>
        <dbReference type="SAM" id="MobiDB-lite"/>
    </source>
</evidence>
<dbReference type="SUPFAM" id="SSF63817">
    <property type="entry name" value="Sortase"/>
    <property type="match status" value="1"/>
</dbReference>
<reference evidence="5 6" key="1">
    <citation type="submission" date="2019-05" db="EMBL/GenBank/DDBJ databases">
        <title>Genome sequence of Cellulomonas hominis strain CS1.</title>
        <authorList>
            <person name="Belmont J."/>
            <person name="Maclea K.S."/>
        </authorList>
    </citation>
    <scope>NUCLEOTIDE SEQUENCE [LARGE SCALE GENOMIC DNA]</scope>
    <source>
        <strain evidence="5 6">CS1</strain>
    </source>
</reference>
<feature type="compositionally biased region" description="Basic residues" evidence="3">
    <location>
        <begin position="16"/>
        <end position="33"/>
    </location>
</feature>
<keyword evidence="1" id="KW-0378">Hydrolase</keyword>
<dbReference type="Proteomes" id="UP000308121">
    <property type="component" value="Unassembled WGS sequence"/>
</dbReference>
<dbReference type="AlphaFoldDB" id="A0A7Z8NT51"/>
<comment type="caution">
    <text evidence="5">The sequence shown here is derived from an EMBL/GenBank/DDBJ whole genome shotgun (WGS) entry which is preliminary data.</text>
</comment>
<dbReference type="GO" id="GO:0016787">
    <property type="term" value="F:hydrolase activity"/>
    <property type="evidence" value="ECO:0007669"/>
    <property type="project" value="UniProtKB-KW"/>
</dbReference>
<evidence type="ECO:0000256" key="2">
    <source>
        <dbReference type="PIRSR" id="PIRSR605754-1"/>
    </source>
</evidence>
<dbReference type="InterPro" id="IPR005754">
    <property type="entry name" value="Sortase"/>
</dbReference>
<dbReference type="Gene3D" id="2.40.260.10">
    <property type="entry name" value="Sortase"/>
    <property type="match status" value="1"/>
</dbReference>
<proteinExistence type="predicted"/>
<evidence type="ECO:0000256" key="1">
    <source>
        <dbReference type="ARBA" id="ARBA00022801"/>
    </source>
</evidence>
<keyword evidence="4" id="KW-0812">Transmembrane</keyword>
<dbReference type="NCBIfam" id="NF033745">
    <property type="entry name" value="class_C_sortase"/>
    <property type="match status" value="1"/>
</dbReference>
<feature type="transmembrane region" description="Helical" evidence="4">
    <location>
        <begin position="60"/>
        <end position="80"/>
    </location>
</feature>
<sequence length="330" mass="35254">MTARKRERRMPDRGLRGRHAPARHLRVRGRRPLGSRPRAGSSGPRGDGVTRRALRRAPTVLVALVGVGLLLYPSAGNWFATRAQAASTNSYVAAVERIPQADREAVLRRAREYNARIGVQTLTDPYTDVDEVEATSAEYDDQLRVEGAEAMARVRIPAIDVRLPVFHGTSEETLTAGVGHLQGSSLPVGGPDTNAVLTGHSGLPNAILFTDLHQVVTGDLVYIDVLGETLAYRVDLIETVLPTETDLLRVVAGEDLLTLVTCTPVGVNSHRLVIRAERVELPEGDEAAAETSTEAQAVPFAWWLLGAAGAVLTGAVVLVVPPRARSGGGG</sequence>
<accession>A0A7Z8NT51</accession>
<evidence type="ECO:0000313" key="5">
    <source>
        <dbReference type="EMBL" id="TKR27317.1"/>
    </source>
</evidence>
<dbReference type="EMBL" id="SZYE01000003">
    <property type="protein sequence ID" value="TKR27317.1"/>
    <property type="molecule type" value="Genomic_DNA"/>
</dbReference>
<dbReference type="OrthoDB" id="5242161at2"/>
<gene>
    <name evidence="5" type="ORF">FA014_01050</name>
</gene>
<organism evidence="5 6">
    <name type="scientific">Cellulomonas hominis</name>
    <dbReference type="NCBI Taxonomy" id="156981"/>
    <lineage>
        <taxon>Bacteria</taxon>
        <taxon>Bacillati</taxon>
        <taxon>Actinomycetota</taxon>
        <taxon>Actinomycetes</taxon>
        <taxon>Micrococcales</taxon>
        <taxon>Cellulomonadaceae</taxon>
        <taxon>Cellulomonas</taxon>
    </lineage>
</organism>
<feature type="active site" description="Proton donor/acceptor" evidence="2">
    <location>
        <position position="200"/>
    </location>
</feature>
<feature type="transmembrane region" description="Helical" evidence="4">
    <location>
        <begin position="300"/>
        <end position="320"/>
    </location>
</feature>
<feature type="active site" description="Acyl-thioester intermediate" evidence="2">
    <location>
        <position position="262"/>
    </location>
</feature>
<dbReference type="Pfam" id="PF04203">
    <property type="entry name" value="Sortase"/>
    <property type="match status" value="1"/>
</dbReference>
<keyword evidence="4" id="KW-1133">Transmembrane helix</keyword>
<dbReference type="CDD" id="cd05827">
    <property type="entry name" value="Sortase_C"/>
    <property type="match status" value="1"/>
</dbReference>
<feature type="region of interest" description="Disordered" evidence="3">
    <location>
        <begin position="1"/>
        <end position="51"/>
    </location>
</feature>
<protein>
    <submittedName>
        <fullName evidence="5">Class C sortase</fullName>
    </submittedName>
</protein>
<evidence type="ECO:0000256" key="4">
    <source>
        <dbReference type="SAM" id="Phobius"/>
    </source>
</evidence>
<dbReference type="InterPro" id="IPR023365">
    <property type="entry name" value="Sortase_dom-sf"/>
</dbReference>
<evidence type="ECO:0000313" key="6">
    <source>
        <dbReference type="Proteomes" id="UP000308121"/>
    </source>
</evidence>
<keyword evidence="4" id="KW-0472">Membrane</keyword>